<dbReference type="InterPro" id="IPR001307">
    <property type="entry name" value="Thiosulphate_STrfase_CS"/>
</dbReference>
<evidence type="ECO:0000259" key="3">
    <source>
        <dbReference type="PROSITE" id="PS50206"/>
    </source>
</evidence>
<reference evidence="4 5" key="1">
    <citation type="submission" date="2016-10" db="EMBL/GenBank/DDBJ databases">
        <authorList>
            <person name="Varghese N."/>
            <person name="Submissions S."/>
        </authorList>
    </citation>
    <scope>NUCLEOTIDE SEQUENCE [LARGE SCALE GENOMIC DNA]</scope>
    <source>
        <strain evidence="4 5">DSM 18839</strain>
    </source>
</reference>
<dbReference type="Gene3D" id="3.40.250.10">
    <property type="entry name" value="Rhodanese-like domain"/>
    <property type="match status" value="2"/>
</dbReference>
<dbReference type="CDD" id="cd01449">
    <property type="entry name" value="TST_Repeat_2"/>
    <property type="match status" value="1"/>
</dbReference>
<feature type="domain" description="Rhodanese" evidence="3">
    <location>
        <begin position="51"/>
        <end position="148"/>
    </location>
</feature>
<evidence type="ECO:0000256" key="1">
    <source>
        <dbReference type="ARBA" id="ARBA00022679"/>
    </source>
</evidence>
<dbReference type="AlphaFoldDB" id="A0A8G2EXW0"/>
<dbReference type="GO" id="GO:0004792">
    <property type="term" value="F:thiosulfate-cyanide sulfurtransferase activity"/>
    <property type="evidence" value="ECO:0007669"/>
    <property type="project" value="InterPro"/>
</dbReference>
<keyword evidence="1 4" id="KW-0808">Transferase</keyword>
<evidence type="ECO:0000313" key="5">
    <source>
        <dbReference type="Proteomes" id="UP000198615"/>
    </source>
</evidence>
<evidence type="ECO:0000256" key="2">
    <source>
        <dbReference type="ARBA" id="ARBA00022737"/>
    </source>
</evidence>
<proteinExistence type="predicted"/>
<dbReference type="SMART" id="SM00450">
    <property type="entry name" value="RHOD"/>
    <property type="match status" value="2"/>
</dbReference>
<dbReference type="InterPro" id="IPR036873">
    <property type="entry name" value="Rhodanese-like_dom_sf"/>
</dbReference>
<dbReference type="Pfam" id="PF00581">
    <property type="entry name" value="Rhodanese"/>
    <property type="match status" value="2"/>
</dbReference>
<dbReference type="EMBL" id="FNBW01000003">
    <property type="protein sequence ID" value="SDF38410.1"/>
    <property type="molecule type" value="Genomic_DNA"/>
</dbReference>
<dbReference type="InterPro" id="IPR045078">
    <property type="entry name" value="TST/MPST-like"/>
</dbReference>
<comment type="caution">
    <text evidence="4">The sequence shown here is derived from an EMBL/GenBank/DDBJ whole genome shotgun (WGS) entry which is preliminary data.</text>
</comment>
<evidence type="ECO:0000313" key="4">
    <source>
        <dbReference type="EMBL" id="SDF38410.1"/>
    </source>
</evidence>
<dbReference type="PROSITE" id="PS50206">
    <property type="entry name" value="RHODANESE_3"/>
    <property type="match status" value="2"/>
</dbReference>
<keyword evidence="5" id="KW-1185">Reference proteome</keyword>
<feature type="domain" description="Rhodanese" evidence="3">
    <location>
        <begin position="204"/>
        <end position="290"/>
    </location>
</feature>
<dbReference type="SUPFAM" id="SSF52821">
    <property type="entry name" value="Rhodanese/Cell cycle control phosphatase"/>
    <property type="match status" value="2"/>
</dbReference>
<gene>
    <name evidence="4" type="ORF">SAMN05660686_01104</name>
</gene>
<dbReference type="PANTHER" id="PTHR11364">
    <property type="entry name" value="THIOSULFATE SULFERTANSFERASE"/>
    <property type="match status" value="1"/>
</dbReference>
<dbReference type="RefSeq" id="WP_175474112.1">
    <property type="nucleotide sequence ID" value="NZ_FNBW01000003.1"/>
</dbReference>
<sequence length="292" mass="30943">MAGSSTYALRDTLVSTDWLAGALDRGEVRVFDCTCFLVPDPKTTLRAESGRPAYEEAHIPGAGFLDIMGDFSDSAGRFRFTMPAPERLAEVFGAHGIGDDTAVVLYAADNPSWATRFWWMLRVAGFDNAAVLDGGLKKWRAEGRPVERGAVSLPPATLTPHPRPELVVGRDGVLAAVGDPGVCIVNALSEAQHKGEGAHYGRPGRIAGSTNVPSATLLDPETNAFRPAAEIEAALRAAGAMEAARVVPYCGGGIAASVTTYWLTRLGKENVALYDASLSEWVSDEALPMEVG</sequence>
<accession>A0A8G2EXW0</accession>
<dbReference type="PROSITE" id="PS00380">
    <property type="entry name" value="RHODANESE_1"/>
    <property type="match status" value="1"/>
</dbReference>
<protein>
    <submittedName>
        <fullName evidence="4">Thiosulfate/3-mercaptopyruvate sulfurtransferase</fullName>
    </submittedName>
</protein>
<organism evidence="4 5">
    <name type="scientific">Thalassobaculum litoreum DSM 18839</name>
    <dbReference type="NCBI Taxonomy" id="1123362"/>
    <lineage>
        <taxon>Bacteria</taxon>
        <taxon>Pseudomonadati</taxon>
        <taxon>Pseudomonadota</taxon>
        <taxon>Alphaproteobacteria</taxon>
        <taxon>Rhodospirillales</taxon>
        <taxon>Thalassobaculaceae</taxon>
        <taxon>Thalassobaculum</taxon>
    </lineage>
</organism>
<dbReference type="InterPro" id="IPR001763">
    <property type="entry name" value="Rhodanese-like_dom"/>
</dbReference>
<keyword evidence="2" id="KW-0677">Repeat</keyword>
<name>A0A8G2EXW0_9PROT</name>
<dbReference type="PANTHER" id="PTHR11364:SF27">
    <property type="entry name" value="SULFURTRANSFERASE"/>
    <property type="match status" value="1"/>
</dbReference>
<dbReference type="Proteomes" id="UP000198615">
    <property type="component" value="Unassembled WGS sequence"/>
</dbReference>
<dbReference type="CDD" id="cd01448">
    <property type="entry name" value="TST_Repeat_1"/>
    <property type="match status" value="1"/>
</dbReference>
<keyword evidence="4" id="KW-0670">Pyruvate</keyword>